<dbReference type="Proteomes" id="UP001501436">
    <property type="component" value="Unassembled WGS sequence"/>
</dbReference>
<dbReference type="PANTHER" id="PTHR10127:SF850">
    <property type="entry name" value="METALLOENDOPEPTIDASE"/>
    <property type="match status" value="1"/>
</dbReference>
<proteinExistence type="predicted"/>
<dbReference type="InterPro" id="IPR024079">
    <property type="entry name" value="MetalloPept_cat_dom_sf"/>
</dbReference>
<dbReference type="Gene3D" id="3.40.390.10">
    <property type="entry name" value="Collagenase (Catalytic Domain)"/>
    <property type="match status" value="1"/>
</dbReference>
<evidence type="ECO:0000313" key="2">
    <source>
        <dbReference type="EMBL" id="GAA4923607.1"/>
    </source>
</evidence>
<dbReference type="SMART" id="SM00235">
    <property type="entry name" value="ZnMc"/>
    <property type="match status" value="1"/>
</dbReference>
<accession>A0ABP9G0X9</accession>
<dbReference type="InterPro" id="IPR001506">
    <property type="entry name" value="Peptidase_M12A"/>
</dbReference>
<dbReference type="PROSITE" id="PS51257">
    <property type="entry name" value="PROKAR_LIPOPROTEIN"/>
    <property type="match status" value="1"/>
</dbReference>
<evidence type="ECO:0000259" key="1">
    <source>
        <dbReference type="SMART" id="SM00235"/>
    </source>
</evidence>
<dbReference type="EMBL" id="BAABJI010000002">
    <property type="protein sequence ID" value="GAA4923607.1"/>
    <property type="molecule type" value="Genomic_DNA"/>
</dbReference>
<organism evidence="2 3">
    <name type="scientific">Mucilaginibacter defluvii</name>
    <dbReference type="NCBI Taxonomy" id="1196019"/>
    <lineage>
        <taxon>Bacteria</taxon>
        <taxon>Pseudomonadati</taxon>
        <taxon>Bacteroidota</taxon>
        <taxon>Sphingobacteriia</taxon>
        <taxon>Sphingobacteriales</taxon>
        <taxon>Sphingobacteriaceae</taxon>
        <taxon>Mucilaginibacter</taxon>
    </lineage>
</organism>
<feature type="domain" description="Peptidase metallopeptidase" evidence="1">
    <location>
        <begin position="74"/>
        <end position="210"/>
    </location>
</feature>
<dbReference type="RefSeq" id="WP_345332034.1">
    <property type="nucleotide sequence ID" value="NZ_BAABJI010000002.1"/>
</dbReference>
<dbReference type="GO" id="GO:0008237">
    <property type="term" value="F:metallopeptidase activity"/>
    <property type="evidence" value="ECO:0007669"/>
    <property type="project" value="UniProtKB-KW"/>
</dbReference>
<dbReference type="Pfam" id="PF01400">
    <property type="entry name" value="Astacin"/>
    <property type="match status" value="1"/>
</dbReference>
<evidence type="ECO:0000313" key="3">
    <source>
        <dbReference type="Proteomes" id="UP001501436"/>
    </source>
</evidence>
<dbReference type="SUPFAM" id="SSF55486">
    <property type="entry name" value="Metalloproteases ('zincins'), catalytic domain"/>
    <property type="match status" value="1"/>
</dbReference>
<name>A0ABP9G0X9_9SPHI</name>
<protein>
    <submittedName>
        <fullName evidence="2">Matrixin family metalloprotease</fullName>
    </submittedName>
</protein>
<keyword evidence="3" id="KW-1185">Reference proteome</keyword>
<keyword evidence="2" id="KW-0482">Metalloprotease</keyword>
<reference evidence="3" key="1">
    <citation type="journal article" date="2019" name="Int. J. Syst. Evol. Microbiol.">
        <title>The Global Catalogue of Microorganisms (GCM) 10K type strain sequencing project: providing services to taxonomists for standard genome sequencing and annotation.</title>
        <authorList>
            <consortium name="The Broad Institute Genomics Platform"/>
            <consortium name="The Broad Institute Genome Sequencing Center for Infectious Disease"/>
            <person name="Wu L."/>
            <person name="Ma J."/>
        </authorList>
    </citation>
    <scope>NUCLEOTIDE SEQUENCE [LARGE SCALE GENOMIC DNA]</scope>
    <source>
        <strain evidence="3">JCM 18283</strain>
    </source>
</reference>
<sequence>MRLKHLTPALALIVLAACNKSTQNEVAPESAANIVDSTNTETDYFADGYIPQACIDMTDTTDDSRLQTDAVYEGNHKWANGKTLKIFFINGGDYLQGKVMKYARKWAEHANLHFVKTDNKAASDLRVGFKVNNNKGSWSYVGTDANNHKGEQTMNFGWFDGKTEEKEFSRTVTHEFGHAIGLVHEQSSPVAEIKWNKEKVYAYYKKYYGWGKKKVDQNVLYKYPKSDVRNTKFDPKSIMQYPVDSALTRDGMSIGYNYYLSAKDKDFIGRIYPD</sequence>
<keyword evidence="2" id="KW-0645">Protease</keyword>
<gene>
    <name evidence="2" type="ORF">GCM10023313_29840</name>
</gene>
<dbReference type="InterPro" id="IPR006026">
    <property type="entry name" value="Peptidase_Metallo"/>
</dbReference>
<comment type="caution">
    <text evidence="2">The sequence shown here is derived from an EMBL/GenBank/DDBJ whole genome shotgun (WGS) entry which is preliminary data.</text>
</comment>
<keyword evidence="2" id="KW-0378">Hydrolase</keyword>
<dbReference type="PANTHER" id="PTHR10127">
    <property type="entry name" value="DISCOIDIN, CUB, EGF, LAMININ , AND ZINC METALLOPROTEASE DOMAIN CONTAINING"/>
    <property type="match status" value="1"/>
</dbReference>